<feature type="transmembrane region" description="Helical" evidence="17">
    <location>
        <begin position="203"/>
        <end position="221"/>
    </location>
</feature>
<dbReference type="EMBL" id="AB355918">
    <property type="protein sequence ID" value="BAQ20917.1"/>
    <property type="molecule type" value="Genomic_DNA"/>
</dbReference>
<feature type="transmembrane region" description="Helical" evidence="17">
    <location>
        <begin position="93"/>
        <end position="116"/>
    </location>
</feature>
<gene>
    <name evidence="20" type="primary">ND2</name>
</gene>
<dbReference type="Pfam" id="PF00361">
    <property type="entry name" value="Proton_antipo_M"/>
    <property type="match status" value="1"/>
</dbReference>
<keyword evidence="7 17" id="KW-0812">Transmembrane</keyword>
<evidence type="ECO:0000256" key="1">
    <source>
        <dbReference type="ARBA" id="ARBA00004448"/>
    </source>
</evidence>
<evidence type="ECO:0000256" key="14">
    <source>
        <dbReference type="ARBA" id="ARBA00023128"/>
    </source>
</evidence>
<feature type="domain" description="NADH:quinone oxidoreductase/Mrp antiporter transmembrane" evidence="18">
    <location>
        <begin position="24"/>
        <end position="288"/>
    </location>
</feature>
<evidence type="ECO:0000256" key="4">
    <source>
        <dbReference type="ARBA" id="ARBA00021008"/>
    </source>
</evidence>
<evidence type="ECO:0000256" key="5">
    <source>
        <dbReference type="ARBA" id="ARBA00022448"/>
    </source>
</evidence>
<feature type="transmembrane region" description="Helical" evidence="17">
    <location>
        <begin position="233"/>
        <end position="254"/>
    </location>
</feature>
<keyword evidence="14 17" id="KW-0496">Mitochondrion</keyword>
<keyword evidence="12 17" id="KW-0520">NAD</keyword>
<feature type="transmembrane region" description="Helical" evidence="17">
    <location>
        <begin position="128"/>
        <end position="147"/>
    </location>
</feature>
<evidence type="ECO:0000256" key="2">
    <source>
        <dbReference type="ARBA" id="ARBA00007012"/>
    </source>
</evidence>
<dbReference type="InterPro" id="IPR010933">
    <property type="entry name" value="NADH_DH_su2_C"/>
</dbReference>
<evidence type="ECO:0000256" key="9">
    <source>
        <dbReference type="ARBA" id="ARBA00022967"/>
    </source>
</evidence>
<accession>A0A0B6VI65</accession>
<organism evidence="20">
    <name type="scientific">Polydactylus plebeius</name>
    <name type="common">striped threadfin</name>
    <dbReference type="NCBI Taxonomy" id="392546"/>
    <lineage>
        <taxon>Eukaryota</taxon>
        <taxon>Metazoa</taxon>
        <taxon>Chordata</taxon>
        <taxon>Craniata</taxon>
        <taxon>Vertebrata</taxon>
        <taxon>Euteleostomi</taxon>
        <taxon>Actinopterygii</taxon>
        <taxon>Neopterygii</taxon>
        <taxon>Teleostei</taxon>
        <taxon>Neoteleostei</taxon>
        <taxon>Acanthomorphata</taxon>
        <taxon>Carangaria</taxon>
        <taxon>Carangaria incertae sedis</taxon>
        <taxon>Polynemidae</taxon>
        <taxon>Polydactylus</taxon>
    </lineage>
</organism>
<feature type="transmembrane region" description="Helical" evidence="17">
    <location>
        <begin position="322"/>
        <end position="346"/>
    </location>
</feature>
<keyword evidence="5" id="KW-0813">Transport</keyword>
<dbReference type="GO" id="GO:0005743">
    <property type="term" value="C:mitochondrial inner membrane"/>
    <property type="evidence" value="ECO:0007669"/>
    <property type="project" value="UniProtKB-SubCell"/>
</dbReference>
<dbReference type="AlphaFoldDB" id="A0A0B6VI65"/>
<feature type="transmembrane region" description="Helical" evidence="17">
    <location>
        <begin position="274"/>
        <end position="294"/>
    </location>
</feature>
<dbReference type="GO" id="GO:0008137">
    <property type="term" value="F:NADH dehydrogenase (ubiquinone) activity"/>
    <property type="evidence" value="ECO:0007669"/>
    <property type="project" value="UniProtKB-EC"/>
</dbReference>
<keyword evidence="15 17" id="KW-0472">Membrane</keyword>
<feature type="domain" description="NADH dehydrogenase subunit 2 C-terminal" evidence="19">
    <location>
        <begin position="292"/>
        <end position="343"/>
    </location>
</feature>
<dbReference type="RefSeq" id="YP_009116590.1">
    <property type="nucleotide sequence ID" value="NC_026235.1"/>
</dbReference>
<evidence type="ECO:0000256" key="7">
    <source>
        <dbReference type="ARBA" id="ARBA00022692"/>
    </source>
</evidence>
<dbReference type="EC" id="7.1.1.2" evidence="3 17"/>
<comment type="function">
    <text evidence="17">Core subunit of the mitochondrial membrane respiratory chain NADH dehydrogenase (Complex I) which catalyzes electron transfer from NADH through the respiratory chain, using ubiquinone as an electron acceptor. Essential for the catalytic activity and assembly of complex I.</text>
</comment>
<reference evidence="20" key="1">
    <citation type="journal article" date="2016" name="BMC Genomics">
        <title>Structure and variation of the mitochondrial genome of fishes.</title>
        <authorList>
            <person name="Satoh T.P."/>
            <person name="Miya M."/>
            <person name="Mabuchi K."/>
            <person name="Nishida M."/>
        </authorList>
    </citation>
    <scope>NUCLEOTIDE SEQUENCE</scope>
</reference>
<dbReference type="CTD" id="4536"/>
<evidence type="ECO:0000256" key="6">
    <source>
        <dbReference type="ARBA" id="ARBA00022660"/>
    </source>
</evidence>
<dbReference type="PANTHER" id="PTHR46552">
    <property type="entry name" value="NADH-UBIQUINONE OXIDOREDUCTASE CHAIN 2"/>
    <property type="match status" value="1"/>
</dbReference>
<name>A0A0B6VI65_9TELE</name>
<sequence>MVHPLVIYSLLFLVGLGTAIVFTSSNLLLAWMGLELNMLAMLPLMMQHRHPRAVEATTKYFIIQATAAAVFLFAALVNIWYSYQWNSFHFLHPFTSTLCFCALAMKIGLAPFHAWVPEVLQALELPTAMILATWQKLAPFAVLIQLLPHNPNLLVLLGLISMLVGGWGGMTQTQLRKLLAYSSIGHLGWMILALNYFPLLTLAVLLIYISVAVPVFLLLMINKSTSINMLSTSWSRTSFTISIAAILFLSLAGLPPLTGFVPKLLVVSELVQQGYLTPALLALLVTLLSLTYYLRLLYAMASTISPNNVASLLPWRIHPTRLSLPLAVTSVIAISAIPLLPAAYMLTQ</sequence>
<proteinExistence type="inferred from homology"/>
<keyword evidence="8 17" id="KW-0999">Mitochondrion inner membrane</keyword>
<geneLocation type="mitochondrion" evidence="20"/>
<dbReference type="GeneID" id="22909854"/>
<evidence type="ECO:0000256" key="13">
    <source>
        <dbReference type="ARBA" id="ARBA00023075"/>
    </source>
</evidence>
<evidence type="ECO:0000256" key="12">
    <source>
        <dbReference type="ARBA" id="ARBA00023027"/>
    </source>
</evidence>
<keyword evidence="11 17" id="KW-1133">Transmembrane helix</keyword>
<keyword evidence="10 17" id="KW-0249">Electron transport</keyword>
<evidence type="ECO:0000256" key="8">
    <source>
        <dbReference type="ARBA" id="ARBA00022792"/>
    </source>
</evidence>
<keyword evidence="9 17" id="KW-1278">Translocase</keyword>
<evidence type="ECO:0000259" key="18">
    <source>
        <dbReference type="Pfam" id="PF00361"/>
    </source>
</evidence>
<evidence type="ECO:0000313" key="20">
    <source>
        <dbReference type="EMBL" id="BAQ20917.1"/>
    </source>
</evidence>
<dbReference type="Pfam" id="PF06444">
    <property type="entry name" value="NADH_dehy_S2_C"/>
    <property type="match status" value="1"/>
</dbReference>
<keyword evidence="6 17" id="KW-0679">Respiratory chain</keyword>
<evidence type="ECO:0000259" key="19">
    <source>
        <dbReference type="Pfam" id="PF06444"/>
    </source>
</evidence>
<evidence type="ECO:0000256" key="3">
    <source>
        <dbReference type="ARBA" id="ARBA00012944"/>
    </source>
</evidence>
<dbReference type="InterPro" id="IPR001750">
    <property type="entry name" value="ND/Mrp_TM"/>
</dbReference>
<evidence type="ECO:0000256" key="16">
    <source>
        <dbReference type="ARBA" id="ARBA00049551"/>
    </source>
</evidence>
<comment type="catalytic activity">
    <reaction evidence="16 17">
        <text>a ubiquinone + NADH + 5 H(+)(in) = a ubiquinol + NAD(+) + 4 H(+)(out)</text>
        <dbReference type="Rhea" id="RHEA:29091"/>
        <dbReference type="Rhea" id="RHEA-COMP:9565"/>
        <dbReference type="Rhea" id="RHEA-COMP:9566"/>
        <dbReference type="ChEBI" id="CHEBI:15378"/>
        <dbReference type="ChEBI" id="CHEBI:16389"/>
        <dbReference type="ChEBI" id="CHEBI:17976"/>
        <dbReference type="ChEBI" id="CHEBI:57540"/>
        <dbReference type="ChEBI" id="CHEBI:57945"/>
        <dbReference type="EC" id="7.1.1.2"/>
    </reaction>
</comment>
<feature type="transmembrane region" description="Helical" evidence="17">
    <location>
        <begin position="153"/>
        <end position="171"/>
    </location>
</feature>
<evidence type="ECO:0000256" key="11">
    <source>
        <dbReference type="ARBA" id="ARBA00022989"/>
    </source>
</evidence>
<dbReference type="PRINTS" id="PR01436">
    <property type="entry name" value="NADHDHGNASE2"/>
</dbReference>
<comment type="subcellular location">
    <subcellularLocation>
        <location evidence="1 17">Mitochondrion inner membrane</location>
        <topology evidence="1 17">Multi-pass membrane protein</topology>
    </subcellularLocation>
</comment>
<dbReference type="PANTHER" id="PTHR46552:SF1">
    <property type="entry name" value="NADH-UBIQUINONE OXIDOREDUCTASE CHAIN 2"/>
    <property type="match status" value="1"/>
</dbReference>
<dbReference type="InterPro" id="IPR050175">
    <property type="entry name" value="Complex_I_Subunit_2"/>
</dbReference>
<evidence type="ECO:0000256" key="15">
    <source>
        <dbReference type="ARBA" id="ARBA00023136"/>
    </source>
</evidence>
<protein>
    <recommendedName>
        <fullName evidence="4 17">NADH-ubiquinone oxidoreductase chain 2</fullName>
        <ecNumber evidence="3 17">7.1.1.2</ecNumber>
    </recommendedName>
</protein>
<dbReference type="GO" id="GO:0006120">
    <property type="term" value="P:mitochondrial electron transport, NADH to ubiquinone"/>
    <property type="evidence" value="ECO:0007669"/>
    <property type="project" value="InterPro"/>
</dbReference>
<feature type="transmembrane region" description="Helical" evidence="17">
    <location>
        <begin position="6"/>
        <end position="39"/>
    </location>
</feature>
<evidence type="ECO:0000256" key="17">
    <source>
        <dbReference type="RuleBase" id="RU003403"/>
    </source>
</evidence>
<feature type="transmembrane region" description="Helical" evidence="17">
    <location>
        <begin position="60"/>
        <end position="81"/>
    </location>
</feature>
<keyword evidence="13 17" id="KW-0830">Ubiquinone</keyword>
<comment type="similarity">
    <text evidence="2 17">Belongs to the complex I subunit 2 family.</text>
</comment>
<evidence type="ECO:0000256" key="10">
    <source>
        <dbReference type="ARBA" id="ARBA00022982"/>
    </source>
</evidence>
<dbReference type="InterPro" id="IPR003917">
    <property type="entry name" value="NADH_UbQ_OxRdtase_chain2"/>
</dbReference>